<dbReference type="InterPro" id="IPR052345">
    <property type="entry name" value="Rad_response_metalloprotease"/>
</dbReference>
<dbReference type="Proteomes" id="UP001223720">
    <property type="component" value="Chromosome"/>
</dbReference>
<dbReference type="EMBL" id="CP073633">
    <property type="protein sequence ID" value="WHQ72508.1"/>
    <property type="molecule type" value="Genomic_DNA"/>
</dbReference>
<proteinExistence type="inferred from homology"/>
<dbReference type="InterPro" id="IPR010359">
    <property type="entry name" value="IrrE_HExxH"/>
</dbReference>
<dbReference type="Gene3D" id="1.10.260.40">
    <property type="entry name" value="lambda repressor-like DNA-binding domains"/>
    <property type="match status" value="1"/>
</dbReference>
<dbReference type="Pfam" id="PF06114">
    <property type="entry name" value="Peptidase_M78"/>
    <property type="match status" value="1"/>
</dbReference>
<accession>A0AAX3WLV4</accession>
<sequence>MFNPSRMVIARHRRRMSSKGLAEAVGLTAVHVSRLENGIHEPEPETLAAIAKALGFPVEFFTGDEIDPVTKEGVSFRSMTAMKAAERDAAIAAGHIAYLLADWTAARYNLPATDLIEASEERDPARAARWLRQHWGLGEQPIKHMIKMLEAKGIRVFSLAENTAALDAFSCWRGDTPYIFLNTAKSAERSRFDAAHELGHLVMHKHGGPQQGKSAEYEAQLFAASFLMPQSDIEAKIPRALTLDQIVIAKRRWGVSVGALAYRLNKLGILSDWLYRGMLIEMGRRDYRKNEPNEMEREESVVWQKVFSDLWSKKITKDTIARELHVPIAEIENLIFGLVIRKGVSPEQRKESGPPPGLKLVG</sequence>
<dbReference type="SUPFAM" id="SSF47413">
    <property type="entry name" value="lambda repressor-like DNA-binding domains"/>
    <property type="match status" value="1"/>
</dbReference>
<evidence type="ECO:0000313" key="3">
    <source>
        <dbReference type="EMBL" id="WHQ72508.1"/>
    </source>
</evidence>
<dbReference type="Gene3D" id="1.10.10.2910">
    <property type="match status" value="1"/>
</dbReference>
<evidence type="ECO:0000256" key="1">
    <source>
        <dbReference type="ARBA" id="ARBA00007227"/>
    </source>
</evidence>
<dbReference type="InterPro" id="IPR001387">
    <property type="entry name" value="Cro/C1-type_HTH"/>
</dbReference>
<protein>
    <submittedName>
        <fullName evidence="3">XRE family transcriptional regulator</fullName>
    </submittedName>
</protein>
<dbReference type="PANTHER" id="PTHR43236">
    <property type="entry name" value="ANTITOXIN HIGA1"/>
    <property type="match status" value="1"/>
</dbReference>
<reference evidence="3" key="1">
    <citation type="journal article" date="2022" name="Biotechnol. Bioprocess Eng.">
        <title>Pan-genome Analysis Reveals Comparative Genomic Features of Central Metabolic Pathways in Methylorubrum extorquens.</title>
        <authorList>
            <person name="Lee G.M."/>
            <person name="Scott-Nevros Z.K."/>
            <person name="Lee S.-M."/>
            <person name="Kim D."/>
        </authorList>
    </citation>
    <scope>NUCLEOTIDE SEQUENCE</scope>
    <source>
        <strain evidence="3">ATCC 55366</strain>
    </source>
</reference>
<organism evidence="3 4">
    <name type="scientific">Methylorubrum extorquens</name>
    <name type="common">Methylobacterium dichloromethanicum</name>
    <name type="synonym">Methylobacterium extorquens</name>
    <dbReference type="NCBI Taxonomy" id="408"/>
    <lineage>
        <taxon>Bacteria</taxon>
        <taxon>Pseudomonadati</taxon>
        <taxon>Pseudomonadota</taxon>
        <taxon>Alphaproteobacteria</taxon>
        <taxon>Hyphomicrobiales</taxon>
        <taxon>Methylobacteriaceae</taxon>
        <taxon>Methylorubrum</taxon>
    </lineage>
</organism>
<dbReference type="Pfam" id="PF01381">
    <property type="entry name" value="HTH_3"/>
    <property type="match status" value="1"/>
</dbReference>
<dbReference type="SMART" id="SM00530">
    <property type="entry name" value="HTH_XRE"/>
    <property type="match status" value="1"/>
</dbReference>
<dbReference type="GO" id="GO:0003677">
    <property type="term" value="F:DNA binding"/>
    <property type="evidence" value="ECO:0007669"/>
    <property type="project" value="InterPro"/>
</dbReference>
<gene>
    <name evidence="3" type="ORF">KEC54_13625</name>
</gene>
<evidence type="ECO:0000313" key="4">
    <source>
        <dbReference type="Proteomes" id="UP001223720"/>
    </source>
</evidence>
<dbReference type="PANTHER" id="PTHR43236:SF1">
    <property type="entry name" value="BLL7220 PROTEIN"/>
    <property type="match status" value="1"/>
</dbReference>
<name>A0AAX3WLV4_METEX</name>
<comment type="similarity">
    <text evidence="1">Belongs to the short-chain fatty acyl-CoA assimilation regulator (ScfR) family.</text>
</comment>
<dbReference type="CDD" id="cd00093">
    <property type="entry name" value="HTH_XRE"/>
    <property type="match status" value="1"/>
</dbReference>
<feature type="domain" description="HTH cro/C1-type" evidence="2">
    <location>
        <begin position="6"/>
        <end position="61"/>
    </location>
</feature>
<evidence type="ECO:0000259" key="2">
    <source>
        <dbReference type="SMART" id="SM00530"/>
    </source>
</evidence>
<dbReference type="AlphaFoldDB" id="A0AAX3WLV4"/>
<dbReference type="InterPro" id="IPR010982">
    <property type="entry name" value="Lambda_DNA-bd_dom_sf"/>
</dbReference>